<evidence type="ECO:0000256" key="4">
    <source>
        <dbReference type="ARBA" id="ARBA00023163"/>
    </source>
</evidence>
<dbReference type="InterPro" id="IPR009057">
    <property type="entry name" value="Homeodomain-like_sf"/>
</dbReference>
<dbReference type="Proteomes" id="UP001148313">
    <property type="component" value="Unassembled WGS sequence"/>
</dbReference>
<dbReference type="InterPro" id="IPR041490">
    <property type="entry name" value="KstR2_TetR_C"/>
</dbReference>
<organism evidence="7 8">
    <name type="scientific">Hoeflea poritis</name>
    <dbReference type="NCBI Taxonomy" id="2993659"/>
    <lineage>
        <taxon>Bacteria</taxon>
        <taxon>Pseudomonadati</taxon>
        <taxon>Pseudomonadota</taxon>
        <taxon>Alphaproteobacteria</taxon>
        <taxon>Hyphomicrobiales</taxon>
        <taxon>Rhizobiaceae</taxon>
        <taxon>Hoeflea</taxon>
    </lineage>
</organism>
<keyword evidence="3 5" id="KW-0238">DNA-binding</keyword>
<dbReference type="PANTHER" id="PTHR30055:SF175">
    <property type="entry name" value="HTH-TYPE TRANSCRIPTIONAL REPRESSOR KSTR2"/>
    <property type="match status" value="1"/>
</dbReference>
<dbReference type="InterPro" id="IPR036271">
    <property type="entry name" value="Tet_transcr_reg_TetR-rel_C_sf"/>
</dbReference>
<feature type="domain" description="HTH tetR-type" evidence="6">
    <location>
        <begin position="10"/>
        <end position="70"/>
    </location>
</feature>
<feature type="DNA-binding region" description="H-T-H motif" evidence="5">
    <location>
        <begin position="33"/>
        <end position="52"/>
    </location>
</feature>
<dbReference type="Gene3D" id="1.10.357.10">
    <property type="entry name" value="Tetracycline Repressor, domain 2"/>
    <property type="match status" value="1"/>
</dbReference>
<keyword evidence="4" id="KW-0804">Transcription</keyword>
<dbReference type="Pfam" id="PF00440">
    <property type="entry name" value="TetR_N"/>
    <property type="match status" value="1"/>
</dbReference>
<evidence type="ECO:0000256" key="5">
    <source>
        <dbReference type="PROSITE-ProRule" id="PRU00335"/>
    </source>
</evidence>
<dbReference type="RefSeq" id="WP_271091552.1">
    <property type="nucleotide sequence ID" value="NZ_JAPJZH010000015.1"/>
</dbReference>
<reference evidence="7" key="1">
    <citation type="submission" date="2022-11" db="EMBL/GenBank/DDBJ databases">
        <title>Hoeflea poritis sp. nov., isolated from scleractinian coral Porites lutea.</title>
        <authorList>
            <person name="Zhang G."/>
            <person name="Wei Q."/>
            <person name="Cai L."/>
        </authorList>
    </citation>
    <scope>NUCLEOTIDE SEQUENCE</scope>
    <source>
        <strain evidence="7">E7-10</strain>
    </source>
</reference>
<name>A0ABT4VSM3_9HYPH</name>
<dbReference type="PANTHER" id="PTHR30055">
    <property type="entry name" value="HTH-TYPE TRANSCRIPTIONAL REGULATOR RUTR"/>
    <property type="match status" value="1"/>
</dbReference>
<dbReference type="InterPro" id="IPR050109">
    <property type="entry name" value="HTH-type_TetR-like_transc_reg"/>
</dbReference>
<dbReference type="SUPFAM" id="SSF48498">
    <property type="entry name" value="Tetracyclin repressor-like, C-terminal domain"/>
    <property type="match status" value="1"/>
</dbReference>
<protein>
    <submittedName>
        <fullName evidence="7">TetR/AcrR family transcriptional regulator</fullName>
    </submittedName>
</protein>
<dbReference type="EMBL" id="JAPJZH010000015">
    <property type="protein sequence ID" value="MDA4847714.1"/>
    <property type="molecule type" value="Genomic_DNA"/>
</dbReference>
<evidence type="ECO:0000256" key="1">
    <source>
        <dbReference type="ARBA" id="ARBA00022491"/>
    </source>
</evidence>
<proteinExistence type="predicted"/>
<evidence type="ECO:0000259" key="6">
    <source>
        <dbReference type="PROSITE" id="PS50977"/>
    </source>
</evidence>
<keyword evidence="1" id="KW-0678">Repressor</keyword>
<evidence type="ECO:0000313" key="8">
    <source>
        <dbReference type="Proteomes" id="UP001148313"/>
    </source>
</evidence>
<keyword evidence="2" id="KW-0805">Transcription regulation</keyword>
<dbReference type="SUPFAM" id="SSF46689">
    <property type="entry name" value="Homeodomain-like"/>
    <property type="match status" value="1"/>
</dbReference>
<accession>A0ABT4VSM3</accession>
<dbReference type="PROSITE" id="PS50977">
    <property type="entry name" value="HTH_TETR_2"/>
    <property type="match status" value="1"/>
</dbReference>
<dbReference type="Pfam" id="PF17932">
    <property type="entry name" value="TetR_C_24"/>
    <property type="match status" value="1"/>
</dbReference>
<evidence type="ECO:0000256" key="3">
    <source>
        <dbReference type="ARBA" id="ARBA00023125"/>
    </source>
</evidence>
<dbReference type="PRINTS" id="PR00455">
    <property type="entry name" value="HTHTETR"/>
</dbReference>
<dbReference type="InterPro" id="IPR001647">
    <property type="entry name" value="HTH_TetR"/>
</dbReference>
<keyword evidence="8" id="KW-1185">Reference proteome</keyword>
<sequence length="196" mass="22047">MARTKAVDYEVKRGAILQEAARLFAEVGYDRSSMSQLAEVCGVSKALLYHYYSGKDALLYDVIGAHLKDLCLTVEGADRPDAPPEERLHLLIAALLDAYREADHEHKVQINEMKHLPGDQQEALKDLERRLVARFAAAVTGINPRLDARLIKPVTMSLFGMLNWHYMWFRPEGGITREDYARIASRLIIDGARGLA</sequence>
<gene>
    <name evidence="7" type="ORF">OOZ53_20305</name>
</gene>
<evidence type="ECO:0000313" key="7">
    <source>
        <dbReference type="EMBL" id="MDA4847714.1"/>
    </source>
</evidence>
<evidence type="ECO:0000256" key="2">
    <source>
        <dbReference type="ARBA" id="ARBA00023015"/>
    </source>
</evidence>
<comment type="caution">
    <text evidence="7">The sequence shown here is derived from an EMBL/GenBank/DDBJ whole genome shotgun (WGS) entry which is preliminary data.</text>
</comment>
<dbReference type="Gene3D" id="1.10.10.60">
    <property type="entry name" value="Homeodomain-like"/>
    <property type="match status" value="1"/>
</dbReference>